<gene>
    <name evidence="2" type="ORF">CVO76_08575</name>
</gene>
<sequence length="89" mass="9205">MVSVLLLLGFIASTGIVILFGRAWSRGRHRPEAARITAVSVGLVGLVSVLLTGAFGRGIAVVDAGRSSWLVDTLFLVSAIGIPTLFPSG</sequence>
<evidence type="ECO:0000313" key="3">
    <source>
        <dbReference type="Proteomes" id="UP000239187"/>
    </source>
</evidence>
<reference evidence="2 3" key="1">
    <citation type="submission" date="2017-11" db="EMBL/GenBank/DDBJ databases">
        <title>Draft genome of Arthrobacter agilis strain UMCV2, a plant growth-promoting rhizobacterium and biocontrol capacity of phytopathogenic fungi.</title>
        <authorList>
            <person name="Martinez-Camara R."/>
            <person name="Santoyo G."/>
            <person name="Moreno-Hagelsieb G."/>
            <person name="Valencia-Cantero E."/>
        </authorList>
    </citation>
    <scope>NUCLEOTIDE SEQUENCE [LARGE SCALE GENOMIC DNA]</scope>
    <source>
        <strain evidence="2 3">UMCV2</strain>
    </source>
</reference>
<feature type="transmembrane region" description="Helical" evidence="1">
    <location>
        <begin position="36"/>
        <end position="55"/>
    </location>
</feature>
<proteinExistence type="predicted"/>
<keyword evidence="1" id="KW-1133">Transmembrane helix</keyword>
<accession>A0A2L0UEI8</accession>
<evidence type="ECO:0000256" key="1">
    <source>
        <dbReference type="SAM" id="Phobius"/>
    </source>
</evidence>
<evidence type="ECO:0000313" key="2">
    <source>
        <dbReference type="EMBL" id="AUZ87675.1"/>
    </source>
</evidence>
<dbReference type="EMBL" id="CP024915">
    <property type="protein sequence ID" value="AUZ87675.1"/>
    <property type="molecule type" value="Genomic_DNA"/>
</dbReference>
<feature type="transmembrane region" description="Helical" evidence="1">
    <location>
        <begin position="6"/>
        <end position="24"/>
    </location>
</feature>
<name>A0A2L0UEI8_9MICC</name>
<protein>
    <submittedName>
        <fullName evidence="2">Uncharacterized protein</fullName>
    </submittedName>
</protein>
<dbReference type="AlphaFoldDB" id="A0A2L0UEI8"/>
<keyword evidence="1" id="KW-0812">Transmembrane</keyword>
<dbReference type="Proteomes" id="UP000239187">
    <property type="component" value="Chromosome"/>
</dbReference>
<keyword evidence="1" id="KW-0472">Membrane</keyword>
<feature type="transmembrane region" description="Helical" evidence="1">
    <location>
        <begin position="67"/>
        <end position="86"/>
    </location>
</feature>
<organism evidence="2 3">
    <name type="scientific">Arthrobacter agilis</name>
    <dbReference type="NCBI Taxonomy" id="37921"/>
    <lineage>
        <taxon>Bacteria</taxon>
        <taxon>Bacillati</taxon>
        <taxon>Actinomycetota</taxon>
        <taxon>Actinomycetes</taxon>
        <taxon>Micrococcales</taxon>
        <taxon>Micrococcaceae</taxon>
        <taxon>Arthrobacter</taxon>
    </lineage>
</organism>